<proteinExistence type="predicted"/>
<organism evidence="2">
    <name type="scientific">marine sediment metagenome</name>
    <dbReference type="NCBI Taxonomy" id="412755"/>
    <lineage>
        <taxon>unclassified sequences</taxon>
        <taxon>metagenomes</taxon>
        <taxon>ecological metagenomes</taxon>
    </lineage>
</organism>
<feature type="region of interest" description="Disordered" evidence="1">
    <location>
        <begin position="1"/>
        <end position="35"/>
    </location>
</feature>
<evidence type="ECO:0000256" key="1">
    <source>
        <dbReference type="SAM" id="MobiDB-lite"/>
    </source>
</evidence>
<sequence length="35" mass="3877">MTKKKSSPIMSEPRGIDFIPKMKSNEKGVSPLNIS</sequence>
<accession>X0WLT8</accession>
<evidence type="ECO:0000313" key="2">
    <source>
        <dbReference type="EMBL" id="GAG24192.1"/>
    </source>
</evidence>
<protein>
    <submittedName>
        <fullName evidence="2">Uncharacterized protein</fullName>
    </submittedName>
</protein>
<dbReference type="AlphaFoldDB" id="X0WLT8"/>
<gene>
    <name evidence="2" type="ORF">S01H1_60890</name>
</gene>
<comment type="caution">
    <text evidence="2">The sequence shown here is derived from an EMBL/GenBank/DDBJ whole genome shotgun (WGS) entry which is preliminary data.</text>
</comment>
<dbReference type="EMBL" id="BARS01039895">
    <property type="protein sequence ID" value="GAG24192.1"/>
    <property type="molecule type" value="Genomic_DNA"/>
</dbReference>
<name>X0WLT8_9ZZZZ</name>
<feature type="non-terminal residue" evidence="2">
    <location>
        <position position="35"/>
    </location>
</feature>
<reference evidence="2" key="1">
    <citation type="journal article" date="2014" name="Front. Microbiol.">
        <title>High frequency of phylogenetically diverse reductive dehalogenase-homologous genes in deep subseafloor sedimentary metagenomes.</title>
        <authorList>
            <person name="Kawai M."/>
            <person name="Futagami T."/>
            <person name="Toyoda A."/>
            <person name="Takaki Y."/>
            <person name="Nishi S."/>
            <person name="Hori S."/>
            <person name="Arai W."/>
            <person name="Tsubouchi T."/>
            <person name="Morono Y."/>
            <person name="Uchiyama I."/>
            <person name="Ito T."/>
            <person name="Fujiyama A."/>
            <person name="Inagaki F."/>
            <person name="Takami H."/>
        </authorList>
    </citation>
    <scope>NUCLEOTIDE SEQUENCE</scope>
    <source>
        <strain evidence="2">Expedition CK06-06</strain>
    </source>
</reference>